<dbReference type="EMBL" id="KQ417280">
    <property type="protein sequence ID" value="KOF92843.1"/>
    <property type="molecule type" value="Genomic_DNA"/>
</dbReference>
<protein>
    <submittedName>
        <fullName evidence="1">Uncharacterized protein</fullName>
    </submittedName>
</protein>
<reference evidence="1" key="1">
    <citation type="submission" date="2015-07" db="EMBL/GenBank/DDBJ databases">
        <title>MeaNS - Measles Nucleotide Surveillance Program.</title>
        <authorList>
            <person name="Tran T."/>
            <person name="Druce J."/>
        </authorList>
    </citation>
    <scope>NUCLEOTIDE SEQUENCE</scope>
    <source>
        <strain evidence="1">UCB-OBI-ISO-001</strain>
        <tissue evidence="1">Gonad</tissue>
    </source>
</reference>
<name>A0A0L8HUE3_OCTBM</name>
<sequence>MHFPTTRYIPIYICSNTVLYETFPTSDNVDITEETSSISILFLRQKEIM</sequence>
<dbReference type="AlphaFoldDB" id="A0A0L8HUE3"/>
<proteinExistence type="predicted"/>
<gene>
    <name evidence="1" type="ORF">OCBIM_22005854mg</name>
</gene>
<accession>A0A0L8HUE3</accession>
<organism evidence="1">
    <name type="scientific">Octopus bimaculoides</name>
    <name type="common">California two-spotted octopus</name>
    <dbReference type="NCBI Taxonomy" id="37653"/>
    <lineage>
        <taxon>Eukaryota</taxon>
        <taxon>Metazoa</taxon>
        <taxon>Spiralia</taxon>
        <taxon>Lophotrochozoa</taxon>
        <taxon>Mollusca</taxon>
        <taxon>Cephalopoda</taxon>
        <taxon>Coleoidea</taxon>
        <taxon>Octopodiformes</taxon>
        <taxon>Octopoda</taxon>
        <taxon>Incirrata</taxon>
        <taxon>Octopodidae</taxon>
        <taxon>Octopus</taxon>
    </lineage>
</organism>
<evidence type="ECO:0000313" key="1">
    <source>
        <dbReference type="EMBL" id="KOF92843.1"/>
    </source>
</evidence>